<dbReference type="AlphaFoldDB" id="X5LU65"/>
<sequence length="113" mass="13281">MPQYINTLYCIKILKDFADVKARGLRGFIEKESNLSHEGDCRVHEYGRVFGFVRVYENAKICGNIRICVQVYGHAEIFGKVFISKHLKFYDNAKVYYDTRILGFFCVYRHVNL</sequence>
<protein>
    <submittedName>
        <fullName evidence="1">Phage related protein</fullName>
    </submittedName>
</protein>
<reference evidence="2" key="1">
    <citation type="submission" date="2013-11" db="EMBL/GenBank/DDBJ databases">
        <title>Genome sequencing of Bartonella spp. isolated from human blood.</title>
        <authorList>
            <person name="Raoult D."/>
        </authorList>
    </citation>
    <scope>NUCLEOTIDE SEQUENCE</scope>
    <source>
        <strain evidence="2">BM1374165</strain>
    </source>
</reference>
<evidence type="ECO:0000313" key="1">
    <source>
        <dbReference type="EMBL" id="CDO47267.1"/>
    </source>
</evidence>
<dbReference type="PATRIC" id="fig|38323.3.peg.1281"/>
<proteinExistence type="predicted"/>
<dbReference type="Proteomes" id="UP000019801">
    <property type="component" value="Chromosome I"/>
</dbReference>
<accession>X5LU65</accession>
<dbReference type="SUPFAM" id="SSF51161">
    <property type="entry name" value="Trimeric LpxA-like enzymes"/>
    <property type="match status" value="1"/>
</dbReference>
<dbReference type="EMBL" id="HG969191">
    <property type="protein sequence ID" value="CDO47267.1"/>
    <property type="molecule type" value="Genomic_DNA"/>
</dbReference>
<organism evidence="1 2">
    <name type="scientific">Bartonella henselae</name>
    <name type="common">Rochalimaea henselae</name>
    <dbReference type="NCBI Taxonomy" id="38323"/>
    <lineage>
        <taxon>Bacteria</taxon>
        <taxon>Pseudomonadati</taxon>
        <taxon>Pseudomonadota</taxon>
        <taxon>Alphaproteobacteria</taxon>
        <taxon>Hyphomicrobiales</taxon>
        <taxon>Bartonellaceae</taxon>
        <taxon>Bartonella</taxon>
    </lineage>
</organism>
<evidence type="ECO:0000313" key="2">
    <source>
        <dbReference type="Proteomes" id="UP000019801"/>
    </source>
</evidence>
<name>X5LU65_BARHN</name>
<dbReference type="KEGG" id="bhs:BM1374165_01274"/>
<dbReference type="KEGG" id="bhn:PRJBM_01195"/>
<dbReference type="InterPro" id="IPR011004">
    <property type="entry name" value="Trimer_LpxA-like_sf"/>
</dbReference>
<gene>
    <name evidence="1" type="ORF">BM1374165_01274</name>
</gene>